<dbReference type="OrthoDB" id="9803916at2"/>
<dbReference type="EMBL" id="VFYP01000001">
    <property type="protein sequence ID" value="TPP11984.1"/>
    <property type="molecule type" value="Genomic_DNA"/>
</dbReference>
<dbReference type="PANTHER" id="PTHR46018:SF2">
    <property type="entry name" value="ZINC PHOSPHODIESTERASE ELAC PROTEIN 1"/>
    <property type="match status" value="1"/>
</dbReference>
<keyword evidence="3" id="KW-1185">Reference proteome</keyword>
<feature type="domain" description="Metallo-beta-lactamase" evidence="1">
    <location>
        <begin position="40"/>
        <end position="229"/>
    </location>
</feature>
<evidence type="ECO:0000313" key="3">
    <source>
        <dbReference type="Proteomes" id="UP000316429"/>
    </source>
</evidence>
<evidence type="ECO:0000313" key="2">
    <source>
        <dbReference type="EMBL" id="TPP11984.1"/>
    </source>
</evidence>
<dbReference type="CDD" id="cd07715">
    <property type="entry name" value="TaR3-like_MBL-fold"/>
    <property type="match status" value="1"/>
</dbReference>
<keyword evidence="2" id="KW-0378">Hydrolase</keyword>
<dbReference type="SMART" id="SM00849">
    <property type="entry name" value="Lactamase_B"/>
    <property type="match status" value="1"/>
</dbReference>
<dbReference type="SUPFAM" id="SSF56281">
    <property type="entry name" value="Metallo-hydrolase/oxidoreductase"/>
    <property type="match status" value="1"/>
</dbReference>
<accession>A0A504U9V3</accession>
<dbReference type="Proteomes" id="UP000316429">
    <property type="component" value="Unassembled WGS sequence"/>
</dbReference>
<evidence type="ECO:0000259" key="1">
    <source>
        <dbReference type="SMART" id="SM00849"/>
    </source>
</evidence>
<gene>
    <name evidence="2" type="ORF">FJQ55_00025</name>
</gene>
<proteinExistence type="predicted"/>
<dbReference type="GO" id="GO:0042781">
    <property type="term" value="F:3'-tRNA processing endoribonuclease activity"/>
    <property type="evidence" value="ECO:0007669"/>
    <property type="project" value="TreeGrafter"/>
</dbReference>
<organism evidence="2 3">
    <name type="scientific">Rhizobium glycinendophyticum</name>
    <dbReference type="NCBI Taxonomy" id="2589807"/>
    <lineage>
        <taxon>Bacteria</taxon>
        <taxon>Pseudomonadati</taxon>
        <taxon>Pseudomonadota</taxon>
        <taxon>Alphaproteobacteria</taxon>
        <taxon>Hyphomicrobiales</taxon>
        <taxon>Rhizobiaceae</taxon>
        <taxon>Rhizobium/Agrobacterium group</taxon>
        <taxon>Rhizobium</taxon>
    </lineage>
</organism>
<dbReference type="Pfam" id="PF12706">
    <property type="entry name" value="Lactamase_B_2"/>
    <property type="match status" value="1"/>
</dbReference>
<dbReference type="AlphaFoldDB" id="A0A504U9V3"/>
<dbReference type="PANTHER" id="PTHR46018">
    <property type="entry name" value="ZINC PHOSPHODIESTERASE ELAC PROTEIN 1"/>
    <property type="match status" value="1"/>
</dbReference>
<comment type="caution">
    <text evidence="2">The sequence shown here is derived from an EMBL/GenBank/DDBJ whole genome shotgun (WGS) entry which is preliminary data.</text>
</comment>
<dbReference type="InterPro" id="IPR001279">
    <property type="entry name" value="Metallo-B-lactamas"/>
</dbReference>
<protein>
    <submittedName>
        <fullName evidence="2">MBL fold metallo-hydrolase</fullName>
    </submittedName>
</protein>
<name>A0A504U9V3_9HYPH</name>
<dbReference type="InterPro" id="IPR036866">
    <property type="entry name" value="RibonucZ/Hydroxyglut_hydro"/>
</dbReference>
<dbReference type="Gene3D" id="3.60.15.10">
    <property type="entry name" value="Ribonuclease Z/Hydroxyacylglutathione hydrolase-like"/>
    <property type="match status" value="1"/>
</dbReference>
<reference evidence="2 3" key="1">
    <citation type="submission" date="2019-06" db="EMBL/GenBank/DDBJ databases">
        <title>Rhizobium sp. CL12 isolated from roots of soybean.</title>
        <authorList>
            <person name="Wang C."/>
        </authorList>
    </citation>
    <scope>NUCLEOTIDE SEQUENCE [LARGE SCALE GENOMIC DNA]</scope>
    <source>
        <strain evidence="2 3">CL12</strain>
    </source>
</reference>
<sequence>MNAVVSGGSSERPTPISVTVWGSRGSTPMAGEAYNLYGGNTICIEVCCGSDVLLFDAGTGIIPAGVDLLSRAVKTISLFLTHSHYDHIQGLPFFAPLHKPDTTVAIASAHLEGVMTTHDVIKGVMRPPYFPVGPDIFKAKVHYRDFLPGDVLEPGAGITMRTGRLQHPGGSTGYRIEYAGRVVAIVTDTEHTPGELDEKVLKLIEGADLFLYDSAYCDEEMAKYQGFGHSSWQHAIRLAEAANVKAIGLMHHSPFHTDQDLARIARLAAERFSGAQVVKDGQVFGV</sequence>